<name>A0A6P8GH57_CLUHA</name>
<sequence length="774" mass="87356">MLKLLILLIFAIAGLSALPLRKAGTGHVMNVGRERHVPLHRPMEVGIPLERRVVPGVPADNRRQGTEPSRRFLVDLHTGLLKDYVGEMSRRPSGFYVPPPRDGFRQGTENSHATLVDSRTGLLLQSASEMMRGHIAGEDTHLVHSDEFRDGIESSWLEVKDTQGKETVKEEKEVVAVPLVKGGWMRDGLSLDPIQSSGSEELNKQVLRAAPEENRRQGTEPSRRFLVDLRTGLLKDYVGEMRRRPSGFYVPPPRDGFRQGTENSHATLVDSRTGLLLQSASEMMRGHITATIPLVLDEFKHGIEYSQFKIKDDRLNEIMEPVDDTMEGEVHYPAEEVKHDIDQAKATELRVNPVNTVSQASEASMENRRQGTEPSRRFLVDLRTGLLKDYVGEMNRRPSGFYVPPPRDGFRQGTENSHATLVDSRTGLLLQSASEMMRGHVAATIPLVLDEFKHGLEYSQFKIKDDRQNEIMEPVDNPMEVSQASEAPMENRRLGTEPSRRFLVDLRTGLLKDYVGEMSRRPSGFYVPPPRDDFRQGTENSHATLVDSRTGLLLQSASEMQRGHVAATIPLVLDEFKHGIEYSQFEIKDDRQNEIMEPVHDTMEDEFSHSMEYSHFKMRNEIMDPAKKTEKAVWLKETLPVDVTCSGEIIDGRCYQFNPTPLTFSEAESFCQDLYADGHIAAVTSADLHTRIVSMAMIATNGPALTWLGGVKKGQRYEWLDGSAWGYTDWMPGHPNLQRGRVTCVEMFRMEVSWWTSVDCNLKRASICSFPMAA</sequence>
<accession>A0A6P8GH57</accession>
<evidence type="ECO:0000313" key="4">
    <source>
        <dbReference type="RefSeq" id="XP_031438413.1"/>
    </source>
</evidence>
<evidence type="ECO:0000259" key="2">
    <source>
        <dbReference type="PROSITE" id="PS50041"/>
    </source>
</evidence>
<proteinExistence type="predicted"/>
<evidence type="ECO:0000256" key="1">
    <source>
        <dbReference type="SAM" id="SignalP"/>
    </source>
</evidence>
<dbReference type="InterPro" id="IPR001304">
    <property type="entry name" value="C-type_lectin-like"/>
</dbReference>
<evidence type="ECO:0000313" key="3">
    <source>
        <dbReference type="Proteomes" id="UP000515152"/>
    </source>
</evidence>
<reference evidence="4" key="1">
    <citation type="submission" date="2025-08" db="UniProtKB">
        <authorList>
            <consortium name="RefSeq"/>
        </authorList>
    </citation>
    <scope>IDENTIFICATION</scope>
</reference>
<feature type="signal peptide" evidence="1">
    <location>
        <begin position="1"/>
        <end position="17"/>
    </location>
</feature>
<dbReference type="InterPro" id="IPR016186">
    <property type="entry name" value="C-type_lectin-like/link_sf"/>
</dbReference>
<dbReference type="SMART" id="SM00034">
    <property type="entry name" value="CLECT"/>
    <property type="match status" value="1"/>
</dbReference>
<feature type="chain" id="PRO_5027680967" evidence="1">
    <location>
        <begin position="18"/>
        <end position="774"/>
    </location>
</feature>
<dbReference type="Proteomes" id="UP000515152">
    <property type="component" value="Chromosome 16"/>
</dbReference>
<dbReference type="KEGG" id="char:105889586"/>
<keyword evidence="3" id="KW-1185">Reference proteome</keyword>
<dbReference type="PROSITE" id="PS50041">
    <property type="entry name" value="C_TYPE_LECTIN_2"/>
    <property type="match status" value="1"/>
</dbReference>
<dbReference type="InterPro" id="IPR016187">
    <property type="entry name" value="CTDL_fold"/>
</dbReference>
<dbReference type="AlphaFoldDB" id="A0A6P8GH57"/>
<dbReference type="OrthoDB" id="8960263at2759"/>
<dbReference type="InterPro" id="IPR050111">
    <property type="entry name" value="C-type_lectin/snaclec_domain"/>
</dbReference>
<dbReference type="PANTHER" id="PTHR22803">
    <property type="entry name" value="MANNOSE, PHOSPHOLIPASE, LECTIN RECEPTOR RELATED"/>
    <property type="match status" value="1"/>
</dbReference>
<dbReference type="Pfam" id="PF00059">
    <property type="entry name" value="Lectin_C"/>
    <property type="match status" value="1"/>
</dbReference>
<organism evidence="3 4">
    <name type="scientific">Clupea harengus</name>
    <name type="common">Atlantic herring</name>
    <dbReference type="NCBI Taxonomy" id="7950"/>
    <lineage>
        <taxon>Eukaryota</taxon>
        <taxon>Metazoa</taxon>
        <taxon>Chordata</taxon>
        <taxon>Craniata</taxon>
        <taxon>Vertebrata</taxon>
        <taxon>Euteleostomi</taxon>
        <taxon>Actinopterygii</taxon>
        <taxon>Neopterygii</taxon>
        <taxon>Teleostei</taxon>
        <taxon>Clupei</taxon>
        <taxon>Clupeiformes</taxon>
        <taxon>Clupeoidei</taxon>
        <taxon>Clupeidae</taxon>
        <taxon>Clupea</taxon>
    </lineage>
</organism>
<dbReference type="RefSeq" id="XP_031438413.1">
    <property type="nucleotide sequence ID" value="XM_031582553.2"/>
</dbReference>
<gene>
    <name evidence="4" type="primary">wu:fa56d06</name>
</gene>
<dbReference type="Gene3D" id="3.10.100.10">
    <property type="entry name" value="Mannose-Binding Protein A, subunit A"/>
    <property type="match status" value="1"/>
</dbReference>
<dbReference type="GeneID" id="105889586"/>
<protein>
    <submittedName>
        <fullName evidence="4">Uncharacterized protein wu:fa56d06 isoform X1</fullName>
    </submittedName>
</protein>
<dbReference type="SUPFAM" id="SSF56436">
    <property type="entry name" value="C-type lectin-like"/>
    <property type="match status" value="1"/>
</dbReference>
<keyword evidence="1" id="KW-0732">Signal</keyword>
<feature type="domain" description="C-type lectin" evidence="2">
    <location>
        <begin position="650"/>
        <end position="769"/>
    </location>
</feature>